<evidence type="ECO:0008006" key="4">
    <source>
        <dbReference type="Google" id="ProtNLM"/>
    </source>
</evidence>
<dbReference type="Proteomes" id="UP000825729">
    <property type="component" value="Unassembled WGS sequence"/>
</dbReference>
<dbReference type="AlphaFoldDB" id="A0AAV7DTH3"/>
<evidence type="ECO:0000313" key="2">
    <source>
        <dbReference type="EMBL" id="KAG9439940.1"/>
    </source>
</evidence>
<name>A0AAV7DTH3_ARIFI</name>
<feature type="signal peptide" evidence="1">
    <location>
        <begin position="1"/>
        <end position="26"/>
    </location>
</feature>
<protein>
    <recommendedName>
        <fullName evidence="4">Plant thionin family protein</fullName>
    </recommendedName>
</protein>
<keyword evidence="3" id="KW-1185">Reference proteome</keyword>
<comment type="caution">
    <text evidence="2">The sequence shown here is derived from an EMBL/GenBank/DDBJ whole genome shotgun (WGS) entry which is preliminary data.</text>
</comment>
<dbReference type="PROSITE" id="PS51257">
    <property type="entry name" value="PROKAR_LIPOPROTEIN"/>
    <property type="match status" value="1"/>
</dbReference>
<evidence type="ECO:0000313" key="3">
    <source>
        <dbReference type="Proteomes" id="UP000825729"/>
    </source>
</evidence>
<gene>
    <name evidence="2" type="ORF">H6P81_020105</name>
</gene>
<reference evidence="2 3" key="1">
    <citation type="submission" date="2021-07" db="EMBL/GenBank/DDBJ databases">
        <title>The Aristolochia fimbriata genome: insights into angiosperm evolution, floral development and chemical biosynthesis.</title>
        <authorList>
            <person name="Jiao Y."/>
        </authorList>
    </citation>
    <scope>NUCLEOTIDE SEQUENCE [LARGE SCALE GENOMIC DNA]</scope>
    <source>
        <strain evidence="2">IBCAS-2021</strain>
        <tissue evidence="2">Leaf</tissue>
    </source>
</reference>
<evidence type="ECO:0000256" key="1">
    <source>
        <dbReference type="SAM" id="SignalP"/>
    </source>
</evidence>
<proteinExistence type="predicted"/>
<sequence length="84" mass="9289">MEKKRGALLLLIITLLLACEVQQINAKDCWSKCYPPCSKKNSGLTGTVMCSTACYRTCAFSGNGKSKPKNPPDQWLLSLQEIHN</sequence>
<dbReference type="EMBL" id="JAINDJ010000008">
    <property type="protein sequence ID" value="KAG9439940.1"/>
    <property type="molecule type" value="Genomic_DNA"/>
</dbReference>
<accession>A0AAV7DTH3</accession>
<organism evidence="2 3">
    <name type="scientific">Aristolochia fimbriata</name>
    <name type="common">White veined hardy Dutchman's pipe vine</name>
    <dbReference type="NCBI Taxonomy" id="158543"/>
    <lineage>
        <taxon>Eukaryota</taxon>
        <taxon>Viridiplantae</taxon>
        <taxon>Streptophyta</taxon>
        <taxon>Embryophyta</taxon>
        <taxon>Tracheophyta</taxon>
        <taxon>Spermatophyta</taxon>
        <taxon>Magnoliopsida</taxon>
        <taxon>Magnoliidae</taxon>
        <taxon>Piperales</taxon>
        <taxon>Aristolochiaceae</taxon>
        <taxon>Aristolochia</taxon>
    </lineage>
</organism>
<keyword evidence="1" id="KW-0732">Signal</keyword>
<feature type="chain" id="PRO_5043775959" description="Plant thionin family protein" evidence="1">
    <location>
        <begin position="27"/>
        <end position="84"/>
    </location>
</feature>